<dbReference type="NCBIfam" id="NF010335">
    <property type="entry name" value="PRK13764.1"/>
    <property type="match status" value="1"/>
</dbReference>
<dbReference type="InterPro" id="IPR027417">
    <property type="entry name" value="P-loop_NTPase"/>
</dbReference>
<dbReference type="PANTHER" id="PTHR11603:SF147">
    <property type="entry name" value="MEMBRANE PROTEIN"/>
    <property type="match status" value="1"/>
</dbReference>
<dbReference type="Gene3D" id="3.40.50.300">
    <property type="entry name" value="P-loop containing nucleotide triphosphate hydrolases"/>
    <property type="match status" value="1"/>
</dbReference>
<evidence type="ECO:0000259" key="1">
    <source>
        <dbReference type="SMART" id="SM00382"/>
    </source>
</evidence>
<dbReference type="InterPro" id="IPR029060">
    <property type="entry name" value="PIN-like_dom_sf"/>
</dbReference>
<reference evidence="2" key="1">
    <citation type="journal article" date="2020" name="mSystems">
        <title>Genome- and Community-Level Interaction Insights into Carbon Utilization and Element Cycling Functions of Hydrothermarchaeota in Hydrothermal Sediment.</title>
        <authorList>
            <person name="Zhou Z."/>
            <person name="Liu Y."/>
            <person name="Xu W."/>
            <person name="Pan J."/>
            <person name="Luo Z.H."/>
            <person name="Li M."/>
        </authorList>
    </citation>
    <scope>NUCLEOTIDE SEQUENCE [LARGE SCALE GENOMIC DNA]</scope>
    <source>
        <strain evidence="2">SpSt-116</strain>
    </source>
</reference>
<dbReference type="Pfam" id="PF00437">
    <property type="entry name" value="T2SSE"/>
    <property type="match status" value="1"/>
</dbReference>
<dbReference type="PANTHER" id="PTHR11603">
    <property type="entry name" value="AAA FAMILY ATPASE"/>
    <property type="match status" value="1"/>
</dbReference>
<name>A0A7C1GQG0_9CREN</name>
<dbReference type="CDD" id="cd09878">
    <property type="entry name" value="PIN_VapC_VirB11L-ATPase-like"/>
    <property type="match status" value="1"/>
</dbReference>
<dbReference type="SUPFAM" id="SSF52540">
    <property type="entry name" value="P-loop containing nucleoside triphosphate hydrolases"/>
    <property type="match status" value="1"/>
</dbReference>
<dbReference type="InterPro" id="IPR052041">
    <property type="entry name" value="Nucleic_acid_metab_PIN/TRAM"/>
</dbReference>
<protein>
    <submittedName>
        <fullName evidence="2">ATPase</fullName>
    </submittedName>
</protein>
<evidence type="ECO:0000313" key="2">
    <source>
        <dbReference type="EMBL" id="HDP15612.1"/>
    </source>
</evidence>
<dbReference type="EMBL" id="DSAY01000134">
    <property type="protein sequence ID" value="HDP15612.1"/>
    <property type="molecule type" value="Genomic_DNA"/>
</dbReference>
<comment type="caution">
    <text evidence="2">The sequence shown here is derived from an EMBL/GenBank/DDBJ whole genome shotgun (WGS) entry which is preliminary data.</text>
</comment>
<gene>
    <name evidence="2" type="ORF">ENN26_07570</name>
</gene>
<dbReference type="SMART" id="SM00382">
    <property type="entry name" value="AAA"/>
    <property type="match status" value="1"/>
</dbReference>
<sequence length="530" mass="59953">MMSEGKIYVPDTSAILSGVFREYILDGKVSGKVVVPAYLLNYFEEQARKGSSIGYSGVRELSLLREAVESMPEVVELEYVYELPGSVRGQRDLSPDVVSRLVALEVDGVLVTCDELSATVARSMGIDVWVLPPRGEKEFFLEKFFGPDVMSIHLKEGVKPYAKKGVPGQWSFVSLREEPLTREELEDYVRQIFEMVRTNTSTSFIEYEGVGVVIAQLDLYRVVITKPPFSDGIEITVTRPVARLRLEDYNLPKKLLERLEKQAEGILIAGAPGMGKTTFAQALAEYYYRKGKVVKTIESPRDMHLPADITQYSRNYATSEEIHDVLLLSRPDYTFFDEMRDTKDFELYADLRLAGVGMVGVVHATSPIDAVQRFIGRVELGMIPSIIDTVIYVKHGRVEKVYSLETTVKIPYGLKEEDLARPVVVVRDFLSGDPEYELYVFGERTFVVPIKRHSEKISVENYKMKNALERALFKIIGDSGYEITINDADAVVTIRVPVDEFNYLAGKPRRKLERIVRKYGYDLDLKPSLG</sequence>
<dbReference type="InterPro" id="IPR003593">
    <property type="entry name" value="AAA+_ATPase"/>
</dbReference>
<dbReference type="InterPro" id="IPR001482">
    <property type="entry name" value="T2SS/T4SS_dom"/>
</dbReference>
<dbReference type="AlphaFoldDB" id="A0A7C1GQG0"/>
<dbReference type="Gene3D" id="3.40.50.1010">
    <property type="entry name" value="5'-nuclease"/>
    <property type="match status" value="1"/>
</dbReference>
<feature type="domain" description="AAA+ ATPase" evidence="1">
    <location>
        <begin position="262"/>
        <end position="397"/>
    </location>
</feature>
<accession>A0A7C1GQG0</accession>
<dbReference type="SUPFAM" id="SSF88723">
    <property type="entry name" value="PIN domain-like"/>
    <property type="match status" value="1"/>
</dbReference>
<proteinExistence type="predicted"/>
<organism evidence="2">
    <name type="scientific">Thermofilum adornatum</name>
    <dbReference type="NCBI Taxonomy" id="1365176"/>
    <lineage>
        <taxon>Archaea</taxon>
        <taxon>Thermoproteota</taxon>
        <taxon>Thermoprotei</taxon>
        <taxon>Thermofilales</taxon>
        <taxon>Thermofilaceae</taxon>
        <taxon>Thermofilum</taxon>
    </lineage>
</organism>